<dbReference type="EMBL" id="WKFB01000585">
    <property type="protein sequence ID" value="KAF6719597.1"/>
    <property type="molecule type" value="Genomic_DNA"/>
</dbReference>
<name>A0A834F681_ORYME</name>
<evidence type="ECO:0000313" key="2">
    <source>
        <dbReference type="EMBL" id="KAF6719597.1"/>
    </source>
</evidence>
<reference evidence="2" key="1">
    <citation type="journal article" name="BMC Genomics">
        <title>Long-read sequencing and de novo genome assembly of marine medaka (Oryzias melastigma).</title>
        <authorList>
            <person name="Liang P."/>
            <person name="Saqib H.S.A."/>
            <person name="Ni X."/>
            <person name="Shen Y."/>
        </authorList>
    </citation>
    <scope>NUCLEOTIDE SEQUENCE</scope>
    <source>
        <strain evidence="2">Bigg-433</strain>
    </source>
</reference>
<evidence type="ECO:0000313" key="3">
    <source>
        <dbReference type="Proteomes" id="UP000646548"/>
    </source>
</evidence>
<evidence type="ECO:0000256" key="1">
    <source>
        <dbReference type="SAM" id="MobiDB-lite"/>
    </source>
</evidence>
<feature type="region of interest" description="Disordered" evidence="1">
    <location>
        <begin position="223"/>
        <end position="266"/>
    </location>
</feature>
<organism evidence="2 3">
    <name type="scientific">Oryzias melastigma</name>
    <name type="common">Marine medaka</name>
    <dbReference type="NCBI Taxonomy" id="30732"/>
    <lineage>
        <taxon>Eukaryota</taxon>
        <taxon>Metazoa</taxon>
        <taxon>Chordata</taxon>
        <taxon>Craniata</taxon>
        <taxon>Vertebrata</taxon>
        <taxon>Euteleostomi</taxon>
        <taxon>Actinopterygii</taxon>
        <taxon>Neopterygii</taxon>
        <taxon>Teleostei</taxon>
        <taxon>Neoteleostei</taxon>
        <taxon>Acanthomorphata</taxon>
        <taxon>Ovalentaria</taxon>
        <taxon>Atherinomorphae</taxon>
        <taxon>Beloniformes</taxon>
        <taxon>Adrianichthyidae</taxon>
        <taxon>Oryziinae</taxon>
        <taxon>Oryzias</taxon>
    </lineage>
</organism>
<gene>
    <name evidence="2" type="ORF">FQA47_016525</name>
</gene>
<feature type="compositionally biased region" description="Low complexity" evidence="1">
    <location>
        <begin position="234"/>
        <end position="247"/>
    </location>
</feature>
<comment type="caution">
    <text evidence="2">The sequence shown here is derived from an EMBL/GenBank/DDBJ whole genome shotgun (WGS) entry which is preliminary data.</text>
</comment>
<accession>A0A834F681</accession>
<feature type="region of interest" description="Disordered" evidence="1">
    <location>
        <begin position="1"/>
        <end position="47"/>
    </location>
</feature>
<proteinExistence type="predicted"/>
<feature type="region of interest" description="Disordered" evidence="1">
    <location>
        <begin position="153"/>
        <end position="179"/>
    </location>
</feature>
<protein>
    <submittedName>
        <fullName evidence="2">Uncharacterized protein</fullName>
    </submittedName>
</protein>
<dbReference type="Proteomes" id="UP000646548">
    <property type="component" value="Unassembled WGS sequence"/>
</dbReference>
<dbReference type="AlphaFoldDB" id="A0A834F681"/>
<sequence>MYEALPAEGGNGPKGVVVSGCSAGSVPASSPRSRCREPDAGTSGSRPVTRACWADARERLARLTVRPEITHDREDGDGPARWRGRAVETAAGVPARCVKPPEALPAERGVVGATPAGVHPQASACWRGLRRCGTRAPAACELAPMGVYEASLPRLRAPRPPPSSHNKSRRLTYDLPPEAPRRGITAEWRRRAGPLGFVRVALCWVCHHSAGFPRGALRESATLPVREDPGGGSAVSPAGAAAGISPARGHRGAAARGLLSPLPERR</sequence>
<feature type="compositionally biased region" description="Low complexity" evidence="1">
    <location>
        <begin position="15"/>
        <end position="31"/>
    </location>
</feature>